<dbReference type="SUPFAM" id="SSF56672">
    <property type="entry name" value="DNA/RNA polymerases"/>
    <property type="match status" value="1"/>
</dbReference>
<dbReference type="InterPro" id="IPR002156">
    <property type="entry name" value="RNaseH_domain"/>
</dbReference>
<dbReference type="EMBL" id="SMMG02000009">
    <property type="protein sequence ID" value="KAA3462160.1"/>
    <property type="molecule type" value="Genomic_DNA"/>
</dbReference>
<dbReference type="InterPro" id="IPR036397">
    <property type="entry name" value="RNaseH_sf"/>
</dbReference>
<keyword evidence="2" id="KW-0808">Transferase</keyword>
<name>A0A5B6UVQ2_9ROSI</name>
<dbReference type="InterPro" id="IPR044730">
    <property type="entry name" value="RNase_H-like_dom_plant"/>
</dbReference>
<feature type="domain" description="Reverse transcriptase" evidence="1">
    <location>
        <begin position="484"/>
        <end position="734"/>
    </location>
</feature>
<accession>A0A5B6UVQ2</accession>
<dbReference type="InterPro" id="IPR000477">
    <property type="entry name" value="RT_dom"/>
</dbReference>
<keyword evidence="2" id="KW-0548">Nucleotidyltransferase</keyword>
<evidence type="ECO:0000313" key="3">
    <source>
        <dbReference type="Proteomes" id="UP000325315"/>
    </source>
</evidence>
<dbReference type="GO" id="GO:0003964">
    <property type="term" value="F:RNA-directed DNA polymerase activity"/>
    <property type="evidence" value="ECO:0007669"/>
    <property type="project" value="UniProtKB-KW"/>
</dbReference>
<dbReference type="Pfam" id="PF00078">
    <property type="entry name" value="RVT_1"/>
    <property type="match status" value="1"/>
</dbReference>
<dbReference type="AlphaFoldDB" id="A0A5B6UVQ2"/>
<reference evidence="3" key="1">
    <citation type="journal article" date="2019" name="Plant Biotechnol. J.">
        <title>Genome sequencing of the Australian wild diploid species Gossypium australe highlights disease resistance and delayed gland morphogenesis.</title>
        <authorList>
            <person name="Cai Y."/>
            <person name="Cai X."/>
            <person name="Wang Q."/>
            <person name="Wang P."/>
            <person name="Zhang Y."/>
            <person name="Cai C."/>
            <person name="Xu Y."/>
            <person name="Wang K."/>
            <person name="Zhou Z."/>
            <person name="Wang C."/>
            <person name="Geng S."/>
            <person name="Li B."/>
            <person name="Dong Q."/>
            <person name="Hou Y."/>
            <person name="Wang H."/>
            <person name="Ai P."/>
            <person name="Liu Z."/>
            <person name="Yi F."/>
            <person name="Sun M."/>
            <person name="An G."/>
            <person name="Cheng J."/>
            <person name="Zhang Y."/>
            <person name="Shi Q."/>
            <person name="Xie Y."/>
            <person name="Shi X."/>
            <person name="Chang Y."/>
            <person name="Huang F."/>
            <person name="Chen Y."/>
            <person name="Hong S."/>
            <person name="Mi L."/>
            <person name="Sun Q."/>
            <person name="Zhang L."/>
            <person name="Zhou B."/>
            <person name="Peng R."/>
            <person name="Zhang X."/>
            <person name="Liu F."/>
        </authorList>
    </citation>
    <scope>NUCLEOTIDE SEQUENCE [LARGE SCALE GENOMIC DNA]</scope>
    <source>
        <strain evidence="3">cv. PA1801</strain>
    </source>
</reference>
<gene>
    <name evidence="2" type="ORF">EPI10_028674</name>
</gene>
<dbReference type="Gene3D" id="3.30.420.10">
    <property type="entry name" value="Ribonuclease H-like superfamily/Ribonuclease H"/>
    <property type="match status" value="1"/>
</dbReference>
<dbReference type="InterPro" id="IPR036691">
    <property type="entry name" value="Endo/exonu/phosph_ase_sf"/>
</dbReference>
<evidence type="ECO:0000259" key="1">
    <source>
        <dbReference type="PROSITE" id="PS50878"/>
    </source>
</evidence>
<sequence>MDDINTVDADLANLNIMDEEEDPMVIIGDNITQIQDFCLVGRVLTDNVVNFPTLKNTLADLWHPLRGVTITEMEDKRILFRFYNEIDLKRVIDGMPWFFNRHLIIFHRLIGNEEPNTVPLWETVFWVQIHNIPIRFYTKQLGDFIRKFVEYDASMATKVKLTLSNQQVELGWDLSLRAAARGVVNRRVDSFERKLILNAGGIWELMGKREAQGGLSLGWKEGISLNLKSYSRYHIDVEVEEENEAEVWRFTGFYGEPVEHNRRELWELLRALKRGSNMPWLVVEDFNEIMFSFEKQSGRIREERQMEAFWKVLEDCDLADLGFSGQWYTWEKGRLVSNNIRDVIVKLKELGRSLHGWSKGEKKLREQRIDELNGRLCELGGCEFSKDVLEEITGIKIELNLEADKEEIYLEQIARTNWLRMGDKNTAFFHKSASHRKRKNMLKGLEDEFGTLKTEIEEMAKMATHYFKDLFSSKGTSDCSKLLESFQPSITEEHNRDLMAEFTKDEIVAAIKSIAPLKASGRQITDNIFVAYEILHSFKKRRETSEKGFALKLDMSKAYDRIEWSFLEKKMISRMGFCDEWISIIMKCVRSVTYSVVLNGRNGEEFHPQRGLRQGDQLSPYLFLICTEGLSRLIKMAKTEGKLEGTKVGRGNIMVSHLFFADDSMLFGEASIEGANNVKTVIKEYEQVSGQLVNFDKLLIYFSKNVGTEVREQVGGTLGVRISNNPEKYLGLPTMIGRRKKHAFVDIKERFLKALHNWSLRLFSAGGKEVFLKAILQAIPVYVMQCFKFPITVCRELENLMNKFWWRNSKSNKGINWCKWRDMCTPKVKEGLGFKDLESFNLALLAKQGWKILMQPNCLFACVMKSKYFPKGDFMNAELGSYPSFTWQSIWGARHILEKGIRWRVGNGRRLIYGMMPGYQGLETEESTVREEIVDHLFRDCNLTQQVLQTDSSCNREIIWIDWLIKEFNSQNTKKYEIKAVNYWAIWYNRNKIYHEGSRGQVNEMLAFIKAYYAEISELGELPKQANGIQEKRWKPPEGNIIKLNFDAYFNQNMEKSVSGIIARNKEGLVMAACTYPWDNILDPTTTEARACLQAIIMAEEMGFQEICVEGDSLTIIKQINSLEDDRSNINNLIKEIMGRLPKFRVLNFRHVPREANRAAHEMASEGNIYEEP</sequence>
<dbReference type="Gene3D" id="3.60.10.10">
    <property type="entry name" value="Endonuclease/exonuclease/phosphatase"/>
    <property type="match status" value="1"/>
</dbReference>
<evidence type="ECO:0000313" key="2">
    <source>
        <dbReference type="EMBL" id="KAA3462160.1"/>
    </source>
</evidence>
<dbReference type="PROSITE" id="PS50878">
    <property type="entry name" value="RT_POL"/>
    <property type="match status" value="1"/>
</dbReference>
<organism evidence="2 3">
    <name type="scientific">Gossypium australe</name>
    <dbReference type="NCBI Taxonomy" id="47621"/>
    <lineage>
        <taxon>Eukaryota</taxon>
        <taxon>Viridiplantae</taxon>
        <taxon>Streptophyta</taxon>
        <taxon>Embryophyta</taxon>
        <taxon>Tracheophyta</taxon>
        <taxon>Spermatophyta</taxon>
        <taxon>Magnoliopsida</taxon>
        <taxon>eudicotyledons</taxon>
        <taxon>Gunneridae</taxon>
        <taxon>Pentapetalae</taxon>
        <taxon>rosids</taxon>
        <taxon>malvids</taxon>
        <taxon>Malvales</taxon>
        <taxon>Malvaceae</taxon>
        <taxon>Malvoideae</taxon>
        <taxon>Gossypium</taxon>
    </lineage>
</organism>
<dbReference type="SUPFAM" id="SSF53098">
    <property type="entry name" value="Ribonuclease H-like"/>
    <property type="match status" value="1"/>
</dbReference>
<proteinExistence type="predicted"/>
<dbReference type="InterPro" id="IPR043502">
    <property type="entry name" value="DNA/RNA_pol_sf"/>
</dbReference>
<protein>
    <submittedName>
        <fullName evidence="2">Reverse transcriptase</fullName>
    </submittedName>
</protein>
<dbReference type="CDD" id="cd06222">
    <property type="entry name" value="RNase_H_like"/>
    <property type="match status" value="1"/>
</dbReference>
<dbReference type="InterPro" id="IPR012337">
    <property type="entry name" value="RNaseH-like_sf"/>
</dbReference>
<dbReference type="GO" id="GO:0003676">
    <property type="term" value="F:nucleic acid binding"/>
    <property type="evidence" value="ECO:0007669"/>
    <property type="project" value="InterPro"/>
</dbReference>
<dbReference type="PANTHER" id="PTHR33116">
    <property type="entry name" value="REVERSE TRANSCRIPTASE ZINC-BINDING DOMAIN-CONTAINING PROTEIN-RELATED-RELATED"/>
    <property type="match status" value="1"/>
</dbReference>
<dbReference type="GO" id="GO:0004523">
    <property type="term" value="F:RNA-DNA hybrid ribonuclease activity"/>
    <property type="evidence" value="ECO:0007669"/>
    <property type="project" value="InterPro"/>
</dbReference>
<dbReference type="Proteomes" id="UP000325315">
    <property type="component" value="Unassembled WGS sequence"/>
</dbReference>
<dbReference type="Pfam" id="PF14111">
    <property type="entry name" value="DUF4283"/>
    <property type="match status" value="1"/>
</dbReference>
<dbReference type="InterPro" id="IPR025558">
    <property type="entry name" value="DUF4283"/>
</dbReference>
<comment type="caution">
    <text evidence="2">The sequence shown here is derived from an EMBL/GenBank/DDBJ whole genome shotgun (WGS) entry which is preliminary data.</text>
</comment>
<keyword evidence="3" id="KW-1185">Reference proteome</keyword>
<dbReference type="CDD" id="cd01650">
    <property type="entry name" value="RT_nLTR_like"/>
    <property type="match status" value="1"/>
</dbReference>
<dbReference type="SUPFAM" id="SSF56219">
    <property type="entry name" value="DNase I-like"/>
    <property type="match status" value="1"/>
</dbReference>
<dbReference type="PANTHER" id="PTHR33116:SF86">
    <property type="entry name" value="REVERSE TRANSCRIPTASE DOMAIN-CONTAINING PROTEIN"/>
    <property type="match status" value="1"/>
</dbReference>
<keyword evidence="2" id="KW-0695">RNA-directed DNA polymerase</keyword>
<dbReference type="Pfam" id="PF13456">
    <property type="entry name" value="RVT_3"/>
    <property type="match status" value="1"/>
</dbReference>